<accession>A0AA88A7S2</accession>
<gene>
    <name evidence="2" type="ORF">TIFTF001_008039</name>
</gene>
<comment type="caution">
    <text evidence="2">The sequence shown here is derived from an EMBL/GenBank/DDBJ whole genome shotgun (WGS) entry which is preliminary data.</text>
</comment>
<feature type="compositionally biased region" description="Basic and acidic residues" evidence="1">
    <location>
        <begin position="11"/>
        <end position="27"/>
    </location>
</feature>
<protein>
    <submittedName>
        <fullName evidence="2">Uncharacterized protein</fullName>
    </submittedName>
</protein>
<proteinExistence type="predicted"/>
<organism evidence="2 3">
    <name type="scientific">Ficus carica</name>
    <name type="common">Common fig</name>
    <dbReference type="NCBI Taxonomy" id="3494"/>
    <lineage>
        <taxon>Eukaryota</taxon>
        <taxon>Viridiplantae</taxon>
        <taxon>Streptophyta</taxon>
        <taxon>Embryophyta</taxon>
        <taxon>Tracheophyta</taxon>
        <taxon>Spermatophyta</taxon>
        <taxon>Magnoliopsida</taxon>
        <taxon>eudicotyledons</taxon>
        <taxon>Gunneridae</taxon>
        <taxon>Pentapetalae</taxon>
        <taxon>rosids</taxon>
        <taxon>fabids</taxon>
        <taxon>Rosales</taxon>
        <taxon>Moraceae</taxon>
        <taxon>Ficeae</taxon>
        <taxon>Ficus</taxon>
    </lineage>
</organism>
<sequence length="105" mass="12318">MVTVMAMAPESEQRHELGSCRRRDLQHRPAVVTQEERRRDSTIVEIAKSLTDSRNLHQRDSRCRRRDLRSRPQEHEVFGSRSPFPVRRPYRNGPPLSNRDRASSA</sequence>
<feature type="region of interest" description="Disordered" evidence="1">
    <location>
        <begin position="1"/>
        <end position="105"/>
    </location>
</feature>
<dbReference type="AlphaFoldDB" id="A0AA88A7S2"/>
<reference evidence="2" key="1">
    <citation type="submission" date="2023-07" db="EMBL/GenBank/DDBJ databases">
        <title>draft genome sequence of fig (Ficus carica).</title>
        <authorList>
            <person name="Takahashi T."/>
            <person name="Nishimura K."/>
        </authorList>
    </citation>
    <scope>NUCLEOTIDE SEQUENCE</scope>
</reference>
<evidence type="ECO:0000313" key="3">
    <source>
        <dbReference type="Proteomes" id="UP001187192"/>
    </source>
</evidence>
<keyword evidence="3" id="KW-1185">Reference proteome</keyword>
<name>A0AA88A7S2_FICCA</name>
<dbReference type="EMBL" id="BTGU01000008">
    <property type="protein sequence ID" value="GMN38806.1"/>
    <property type="molecule type" value="Genomic_DNA"/>
</dbReference>
<evidence type="ECO:0000256" key="1">
    <source>
        <dbReference type="SAM" id="MobiDB-lite"/>
    </source>
</evidence>
<feature type="compositionally biased region" description="Basic and acidic residues" evidence="1">
    <location>
        <begin position="69"/>
        <end position="78"/>
    </location>
</feature>
<evidence type="ECO:0000313" key="2">
    <source>
        <dbReference type="EMBL" id="GMN38806.1"/>
    </source>
</evidence>
<dbReference type="Proteomes" id="UP001187192">
    <property type="component" value="Unassembled WGS sequence"/>
</dbReference>